<dbReference type="EMBL" id="JAYMYS010000003">
    <property type="protein sequence ID" value="KAK7401622.1"/>
    <property type="molecule type" value="Genomic_DNA"/>
</dbReference>
<sequence length="69" mass="8051">MLFPQIVTAICSTRKPRAPFKFPNSPSPFPLIPKPPLTRMRCRNYETSQSFKQTLQQPLIRRHMALKNP</sequence>
<reference evidence="1 2" key="1">
    <citation type="submission" date="2024-01" db="EMBL/GenBank/DDBJ databases">
        <title>The genomes of 5 underutilized Papilionoideae crops provide insights into root nodulation and disease resistanc.</title>
        <authorList>
            <person name="Jiang F."/>
        </authorList>
    </citation>
    <scope>NUCLEOTIDE SEQUENCE [LARGE SCALE GENOMIC DNA]</scope>
    <source>
        <strain evidence="1">DUOXIRENSHENG_FW03</strain>
        <tissue evidence="1">Leaves</tissue>
    </source>
</reference>
<evidence type="ECO:0000313" key="2">
    <source>
        <dbReference type="Proteomes" id="UP001386955"/>
    </source>
</evidence>
<protein>
    <submittedName>
        <fullName evidence="1">Uncharacterized protein</fullName>
    </submittedName>
</protein>
<keyword evidence="2" id="KW-1185">Reference proteome</keyword>
<comment type="caution">
    <text evidence="1">The sequence shown here is derived from an EMBL/GenBank/DDBJ whole genome shotgun (WGS) entry which is preliminary data.</text>
</comment>
<dbReference type="AlphaFoldDB" id="A0AAN9SP80"/>
<evidence type="ECO:0000313" key="1">
    <source>
        <dbReference type="EMBL" id="KAK7401622.1"/>
    </source>
</evidence>
<proteinExistence type="predicted"/>
<dbReference type="Proteomes" id="UP001386955">
    <property type="component" value="Unassembled WGS sequence"/>
</dbReference>
<name>A0AAN9SP80_PSOTE</name>
<accession>A0AAN9SP80</accession>
<organism evidence="1 2">
    <name type="scientific">Psophocarpus tetragonolobus</name>
    <name type="common">Winged bean</name>
    <name type="synonym">Dolichos tetragonolobus</name>
    <dbReference type="NCBI Taxonomy" id="3891"/>
    <lineage>
        <taxon>Eukaryota</taxon>
        <taxon>Viridiplantae</taxon>
        <taxon>Streptophyta</taxon>
        <taxon>Embryophyta</taxon>
        <taxon>Tracheophyta</taxon>
        <taxon>Spermatophyta</taxon>
        <taxon>Magnoliopsida</taxon>
        <taxon>eudicotyledons</taxon>
        <taxon>Gunneridae</taxon>
        <taxon>Pentapetalae</taxon>
        <taxon>rosids</taxon>
        <taxon>fabids</taxon>
        <taxon>Fabales</taxon>
        <taxon>Fabaceae</taxon>
        <taxon>Papilionoideae</taxon>
        <taxon>50 kb inversion clade</taxon>
        <taxon>NPAAA clade</taxon>
        <taxon>indigoferoid/millettioid clade</taxon>
        <taxon>Phaseoleae</taxon>
        <taxon>Psophocarpus</taxon>
    </lineage>
</organism>
<gene>
    <name evidence="1" type="ORF">VNO78_13241</name>
</gene>